<proteinExistence type="predicted"/>
<protein>
    <submittedName>
        <fullName evidence="1">Uncharacterized protein</fullName>
    </submittedName>
</protein>
<sequence>MPGLTKWFVLYNVFSHMFRFCIDSASMSLAGKSHPVVTVTALRLEALVVMLG</sequence>
<dbReference type="AlphaFoldDB" id="I3YK19"/>
<dbReference type="Proteomes" id="UP000006052">
    <property type="component" value="Chromosome"/>
</dbReference>
<dbReference type="PATRIC" id="fig|679935.3.peg.903"/>
<dbReference type="EMBL" id="CP003274">
    <property type="protein sequence ID" value="AFL77337.1"/>
    <property type="molecule type" value="Genomic_DNA"/>
</dbReference>
<reference evidence="2" key="1">
    <citation type="journal article" date="2013" name="Stand. Genomic Sci.">
        <title>Complete genome sequence of the bile-resistant pigment-producing anaerobe Alistipes finegoldii type strain (AHN2437(T)).</title>
        <authorList>
            <person name="Mavromatis K."/>
            <person name="Stackebrandt E."/>
            <person name="Munk C."/>
            <person name="Lapidus A."/>
            <person name="Nolan M."/>
            <person name="Lucas S."/>
            <person name="Hammon N."/>
            <person name="Deshpande S."/>
            <person name="Cheng J.F."/>
            <person name="Tapia R."/>
            <person name="Goodwin L.A."/>
            <person name="Pitluck S."/>
            <person name="Liolios K."/>
            <person name="Pagani I."/>
            <person name="Ivanova N."/>
            <person name="Mikhailova N."/>
            <person name="Huntemann M."/>
            <person name="Pati A."/>
            <person name="Chen A."/>
            <person name="Palaniappan K."/>
            <person name="Land M."/>
            <person name="Hauser L."/>
            <person name="Rohde M."/>
            <person name="Gronow S."/>
            <person name="Goker M."/>
            <person name="Detter J.C."/>
            <person name="Bristow J."/>
            <person name="Eisen J.A."/>
            <person name="Markowitz V."/>
            <person name="Hugenholtz P."/>
            <person name="Kyrpides N.C."/>
            <person name="Klenk H.P."/>
            <person name="Woyke T."/>
        </authorList>
    </citation>
    <scope>NUCLEOTIDE SEQUENCE</scope>
    <source>
        <strain evidence="2">DSM 17242 / JCM 16770 / AHN 2437 / CCUG 46020 / CIP 107999</strain>
    </source>
</reference>
<organism evidence="1 2">
    <name type="scientific">Alistipes finegoldii (strain DSM 17242 / JCM 16770 / CCUG 46020 / CIP 107999 / KCTC 15236 / AHN 2437)</name>
    <dbReference type="NCBI Taxonomy" id="679935"/>
    <lineage>
        <taxon>Bacteria</taxon>
        <taxon>Pseudomonadati</taxon>
        <taxon>Bacteroidota</taxon>
        <taxon>Bacteroidia</taxon>
        <taxon>Bacteroidales</taxon>
        <taxon>Rikenellaceae</taxon>
        <taxon>Alistipes</taxon>
    </lineage>
</organism>
<dbReference type="HOGENOM" id="CLU_3076018_0_0_10"/>
<dbReference type="STRING" id="679935.Alfi_0975"/>
<dbReference type="KEGG" id="afd:Alfi_0975"/>
<gene>
    <name evidence="1" type="ordered locus">Alfi_0975</name>
</gene>
<evidence type="ECO:0000313" key="2">
    <source>
        <dbReference type="Proteomes" id="UP000006052"/>
    </source>
</evidence>
<name>I3YK19_ALIFI</name>
<accession>I3YK19</accession>
<evidence type="ECO:0000313" key="1">
    <source>
        <dbReference type="EMBL" id="AFL77337.1"/>
    </source>
</evidence>